<proteinExistence type="inferred from homology"/>
<dbReference type="InterPro" id="IPR014746">
    <property type="entry name" value="Gln_synth/guanido_kin_cat_dom"/>
</dbReference>
<dbReference type="SUPFAM" id="SSF55931">
    <property type="entry name" value="Glutamine synthetase/guanido kinase"/>
    <property type="match status" value="1"/>
</dbReference>
<dbReference type="EC" id="6.3.2.2" evidence="5"/>
<evidence type="ECO:0000256" key="2">
    <source>
        <dbReference type="ARBA" id="ARBA00022741"/>
    </source>
</evidence>
<dbReference type="PANTHER" id="PTHR36510:SF1">
    <property type="entry name" value="GLUTAMATE--CYSTEINE LIGASE 2-RELATED"/>
    <property type="match status" value="1"/>
</dbReference>
<keyword evidence="1 5" id="KW-0436">Ligase</keyword>
<evidence type="ECO:0000256" key="5">
    <source>
        <dbReference type="HAMAP-Rule" id="MF_01609"/>
    </source>
</evidence>
<feature type="region of interest" description="Disordered" evidence="6">
    <location>
        <begin position="1"/>
        <end position="23"/>
    </location>
</feature>
<sequence length="386" mass="41372">MPREGGSRLTPDTGPRIPRPGGYTSPVITMGVEEEYLLLDPATATLVPLADEVRAVAGLQPAVDACEVQSELLQAQLEVATPVCTELADVGAHLLRLRRAVAVAADKAGCLPAATGTAPLACAAPPAVTEQPRYAAVAAQVARLADEQLVNGMHVHVAVPDRRVGVAVLNRVRLWLPVLVAMGGNSPLWWGRDTGFASWRTVVFGRWPVSGPPPGFDGPADYERRVDALLRAGAIMDSGQVYWQARLSERYPTIEVRCLDVQLTADDAMMFAGIVRGLVATAVHEDRQGLPVTPCPPEMLYAANWHAARHGLRGDLLDSRGRRHRADDAVRALVGHITPALDEAGDTAEVTRLLRRFLRHGAPADRQRRALASGGLEALTDLVTAM</sequence>
<evidence type="ECO:0000313" key="8">
    <source>
        <dbReference type="Proteomes" id="UP001500063"/>
    </source>
</evidence>
<evidence type="ECO:0000256" key="1">
    <source>
        <dbReference type="ARBA" id="ARBA00022598"/>
    </source>
</evidence>
<comment type="function">
    <text evidence="5">ATP-dependent carboxylate-amine ligase which exhibits weak glutamate--cysteine ligase activity.</text>
</comment>
<dbReference type="NCBIfam" id="NF010041">
    <property type="entry name" value="PRK13517.1-1"/>
    <property type="match status" value="1"/>
</dbReference>
<keyword evidence="2 5" id="KW-0547">Nucleotide-binding</keyword>
<dbReference type="InterPro" id="IPR011793">
    <property type="entry name" value="YbdK"/>
</dbReference>
<evidence type="ECO:0000256" key="3">
    <source>
        <dbReference type="ARBA" id="ARBA00022840"/>
    </source>
</evidence>
<protein>
    <recommendedName>
        <fullName evidence="5">Putative glutamate--cysteine ligase 2</fullName>
        <ecNumber evidence="5">6.3.2.2</ecNumber>
    </recommendedName>
    <alternativeName>
        <fullName evidence="5">Gamma-glutamylcysteine synthetase 2</fullName>
        <shortName evidence="5">GCS 2</shortName>
        <shortName evidence="5">Gamma-GCS 2</shortName>
    </alternativeName>
</protein>
<dbReference type="InterPro" id="IPR006336">
    <property type="entry name" value="GCS2"/>
</dbReference>
<evidence type="ECO:0000256" key="6">
    <source>
        <dbReference type="SAM" id="MobiDB-lite"/>
    </source>
</evidence>
<gene>
    <name evidence="7" type="ORF">GCM10010319_65130</name>
</gene>
<dbReference type="HAMAP" id="MF_01609">
    <property type="entry name" value="Glu_cys_ligase_2"/>
    <property type="match status" value="1"/>
</dbReference>
<dbReference type="NCBIfam" id="TIGR02050">
    <property type="entry name" value="gshA_cyan_rel"/>
    <property type="match status" value="1"/>
</dbReference>
<keyword evidence="3 5" id="KW-0067">ATP-binding</keyword>
<keyword evidence="8" id="KW-1185">Reference proteome</keyword>
<dbReference type="Gene3D" id="3.30.590.20">
    <property type="match status" value="1"/>
</dbReference>
<reference evidence="7 8" key="1">
    <citation type="journal article" date="2019" name="Int. J. Syst. Evol. Microbiol.">
        <title>The Global Catalogue of Microorganisms (GCM) 10K type strain sequencing project: providing services to taxonomists for standard genome sequencing and annotation.</title>
        <authorList>
            <consortium name="The Broad Institute Genomics Platform"/>
            <consortium name="The Broad Institute Genome Sequencing Center for Infectious Disease"/>
            <person name="Wu L."/>
            <person name="Ma J."/>
        </authorList>
    </citation>
    <scope>NUCLEOTIDE SEQUENCE [LARGE SCALE GENOMIC DNA]</scope>
    <source>
        <strain evidence="7 8">JCM 4565</strain>
    </source>
</reference>
<accession>A0ABN0XZ36</accession>
<evidence type="ECO:0000313" key="7">
    <source>
        <dbReference type="EMBL" id="GAA0377552.1"/>
    </source>
</evidence>
<name>A0ABN0XZ36_9ACTN</name>
<dbReference type="Proteomes" id="UP001500063">
    <property type="component" value="Unassembled WGS sequence"/>
</dbReference>
<comment type="similarity">
    <text evidence="5">Belongs to the glutamate--cysteine ligase type 2 family. YbdK subfamily.</text>
</comment>
<dbReference type="GO" id="GO:0016874">
    <property type="term" value="F:ligase activity"/>
    <property type="evidence" value="ECO:0007669"/>
    <property type="project" value="UniProtKB-KW"/>
</dbReference>
<comment type="caution">
    <text evidence="7">The sequence shown here is derived from an EMBL/GenBank/DDBJ whole genome shotgun (WGS) entry which is preliminary data.</text>
</comment>
<dbReference type="EMBL" id="BAAABW010000038">
    <property type="protein sequence ID" value="GAA0377552.1"/>
    <property type="molecule type" value="Genomic_DNA"/>
</dbReference>
<dbReference type="InterPro" id="IPR050141">
    <property type="entry name" value="GCL_type2/YbdK_subfam"/>
</dbReference>
<comment type="catalytic activity">
    <reaction evidence="4 5">
        <text>L-cysteine + L-glutamate + ATP = gamma-L-glutamyl-L-cysteine + ADP + phosphate + H(+)</text>
        <dbReference type="Rhea" id="RHEA:13285"/>
        <dbReference type="ChEBI" id="CHEBI:15378"/>
        <dbReference type="ChEBI" id="CHEBI:29985"/>
        <dbReference type="ChEBI" id="CHEBI:30616"/>
        <dbReference type="ChEBI" id="CHEBI:35235"/>
        <dbReference type="ChEBI" id="CHEBI:43474"/>
        <dbReference type="ChEBI" id="CHEBI:58173"/>
        <dbReference type="ChEBI" id="CHEBI:456216"/>
        <dbReference type="EC" id="6.3.2.2"/>
    </reaction>
</comment>
<dbReference type="PANTHER" id="PTHR36510">
    <property type="entry name" value="GLUTAMATE--CYSTEINE LIGASE 2-RELATED"/>
    <property type="match status" value="1"/>
</dbReference>
<dbReference type="Pfam" id="PF04107">
    <property type="entry name" value="GCS2"/>
    <property type="match status" value="1"/>
</dbReference>
<organism evidence="7 8">
    <name type="scientific">Streptomyces blastmyceticus</name>
    <dbReference type="NCBI Taxonomy" id="68180"/>
    <lineage>
        <taxon>Bacteria</taxon>
        <taxon>Bacillati</taxon>
        <taxon>Actinomycetota</taxon>
        <taxon>Actinomycetes</taxon>
        <taxon>Kitasatosporales</taxon>
        <taxon>Streptomycetaceae</taxon>
        <taxon>Streptomyces</taxon>
    </lineage>
</organism>
<evidence type="ECO:0000256" key="4">
    <source>
        <dbReference type="ARBA" id="ARBA00048819"/>
    </source>
</evidence>